<gene>
    <name evidence="2" type="ORF">L211DRAFT_841227</name>
</gene>
<dbReference type="InParanoid" id="A0A3N4LJT2"/>
<dbReference type="AlphaFoldDB" id="A0A3N4LJT2"/>
<keyword evidence="3" id="KW-1185">Reference proteome</keyword>
<organism evidence="2 3">
    <name type="scientific">Terfezia boudieri ATCC MYA-4762</name>
    <dbReference type="NCBI Taxonomy" id="1051890"/>
    <lineage>
        <taxon>Eukaryota</taxon>
        <taxon>Fungi</taxon>
        <taxon>Dikarya</taxon>
        <taxon>Ascomycota</taxon>
        <taxon>Pezizomycotina</taxon>
        <taxon>Pezizomycetes</taxon>
        <taxon>Pezizales</taxon>
        <taxon>Pezizaceae</taxon>
        <taxon>Terfezia</taxon>
    </lineage>
</organism>
<proteinExistence type="predicted"/>
<sequence length="70" mass="7701">MQRAASSWLQVMLSAFIQCQFLFMVSESPDSILASTLLSNIHVIIPVTTALLSGATYLWHDSTQRTFAPG</sequence>
<keyword evidence="1" id="KW-0472">Membrane</keyword>
<accession>A0A3N4LJT2</accession>
<evidence type="ECO:0000256" key="1">
    <source>
        <dbReference type="SAM" id="Phobius"/>
    </source>
</evidence>
<dbReference type="Proteomes" id="UP000267821">
    <property type="component" value="Unassembled WGS sequence"/>
</dbReference>
<keyword evidence="1" id="KW-0812">Transmembrane</keyword>
<name>A0A3N4LJT2_9PEZI</name>
<evidence type="ECO:0000313" key="3">
    <source>
        <dbReference type="Proteomes" id="UP000267821"/>
    </source>
</evidence>
<reference evidence="2 3" key="1">
    <citation type="journal article" date="2018" name="Nat. Ecol. Evol.">
        <title>Pezizomycetes genomes reveal the molecular basis of ectomycorrhizal truffle lifestyle.</title>
        <authorList>
            <person name="Murat C."/>
            <person name="Payen T."/>
            <person name="Noel B."/>
            <person name="Kuo A."/>
            <person name="Morin E."/>
            <person name="Chen J."/>
            <person name="Kohler A."/>
            <person name="Krizsan K."/>
            <person name="Balestrini R."/>
            <person name="Da Silva C."/>
            <person name="Montanini B."/>
            <person name="Hainaut M."/>
            <person name="Levati E."/>
            <person name="Barry K.W."/>
            <person name="Belfiori B."/>
            <person name="Cichocki N."/>
            <person name="Clum A."/>
            <person name="Dockter R.B."/>
            <person name="Fauchery L."/>
            <person name="Guy J."/>
            <person name="Iotti M."/>
            <person name="Le Tacon F."/>
            <person name="Lindquist E.A."/>
            <person name="Lipzen A."/>
            <person name="Malagnac F."/>
            <person name="Mello A."/>
            <person name="Molinier V."/>
            <person name="Miyauchi S."/>
            <person name="Poulain J."/>
            <person name="Riccioni C."/>
            <person name="Rubini A."/>
            <person name="Sitrit Y."/>
            <person name="Splivallo R."/>
            <person name="Traeger S."/>
            <person name="Wang M."/>
            <person name="Zifcakova L."/>
            <person name="Wipf D."/>
            <person name="Zambonelli A."/>
            <person name="Paolocci F."/>
            <person name="Nowrousian M."/>
            <person name="Ottonello S."/>
            <person name="Baldrian P."/>
            <person name="Spatafora J.W."/>
            <person name="Henrissat B."/>
            <person name="Nagy L.G."/>
            <person name="Aury J.M."/>
            <person name="Wincker P."/>
            <person name="Grigoriev I.V."/>
            <person name="Bonfante P."/>
            <person name="Martin F.M."/>
        </authorList>
    </citation>
    <scope>NUCLEOTIDE SEQUENCE [LARGE SCALE GENOMIC DNA]</scope>
    <source>
        <strain evidence="2 3">ATCC MYA-4762</strain>
    </source>
</reference>
<evidence type="ECO:0000313" key="2">
    <source>
        <dbReference type="EMBL" id="RPB20911.1"/>
    </source>
</evidence>
<protein>
    <submittedName>
        <fullName evidence="2">Uncharacterized protein</fullName>
    </submittedName>
</protein>
<feature type="transmembrane region" description="Helical" evidence="1">
    <location>
        <begin position="37"/>
        <end position="59"/>
    </location>
</feature>
<keyword evidence="1" id="KW-1133">Transmembrane helix</keyword>
<feature type="transmembrane region" description="Helical" evidence="1">
    <location>
        <begin position="7"/>
        <end position="25"/>
    </location>
</feature>
<dbReference type="EMBL" id="ML121566">
    <property type="protein sequence ID" value="RPB20911.1"/>
    <property type="molecule type" value="Genomic_DNA"/>
</dbReference>